<keyword evidence="9" id="KW-0592">Phosphate transport</keyword>
<dbReference type="InterPro" id="IPR000515">
    <property type="entry name" value="MetI-like"/>
</dbReference>
<gene>
    <name evidence="11" type="ORF">FC84_GL000328</name>
</gene>
<name>A0A0R2BGH3_9LACO</name>
<dbReference type="GO" id="GO:0006817">
    <property type="term" value="P:phosphate ion transport"/>
    <property type="evidence" value="ECO:0007669"/>
    <property type="project" value="UniProtKB-KW"/>
</dbReference>
<keyword evidence="5 8" id="KW-0812">Transmembrane</keyword>
<dbReference type="Pfam" id="PF00528">
    <property type="entry name" value="BPD_transp_1"/>
    <property type="match status" value="1"/>
</dbReference>
<dbReference type="InterPro" id="IPR011864">
    <property type="entry name" value="Phosphate_PstC"/>
</dbReference>
<comment type="function">
    <text evidence="9">Part of the binding-protein-dependent transport system for phosphate; probably responsible for the translocation of the substrate across the membrane.</text>
</comment>
<dbReference type="PANTHER" id="PTHR30425:SF2">
    <property type="entry name" value="ABC TRANSPORTER PERMEASE PROTEIN YQGH-RELATED"/>
    <property type="match status" value="1"/>
</dbReference>
<evidence type="ECO:0000256" key="3">
    <source>
        <dbReference type="ARBA" id="ARBA00022448"/>
    </source>
</evidence>
<dbReference type="RefSeq" id="WP_057756875.1">
    <property type="nucleotide sequence ID" value="NZ_AYYK01000011.1"/>
</dbReference>
<sequence>MNLVELKSPSKEIRQDHWGKILCYAATGVLLLLLLTMMYFVFSKGIRTFTVDGVKVWKFLTTSQWEPTSTTPKVGALALISTSFLTTILAAVIAAPIAIIIAIYVVVIDTKIGTKLIQPIVELLLGIPSVVYGFVGLTMLVPLIRRSFGGTGFGILAGMLILALMILPTITSLAIESLRGVDRSYWNFAYTLGGTTWQVITHVILKIAAPNLIIAVIYGIARAFGEALAVQMVIGNTIQMPINLLTPTATLTSKLTTDIGNTVAGTLANDALWSLALILLLMSLAFNLIAKRFAKRRVKS</sequence>
<comment type="caution">
    <text evidence="9">Lacks conserved residue(s) required for the propagation of feature annotation.</text>
</comment>
<evidence type="ECO:0000256" key="1">
    <source>
        <dbReference type="ARBA" id="ARBA00004651"/>
    </source>
</evidence>
<accession>A0A0R2BGH3</accession>
<feature type="transmembrane region" description="Helical" evidence="8">
    <location>
        <begin position="21"/>
        <end position="42"/>
    </location>
</feature>
<evidence type="ECO:0000256" key="6">
    <source>
        <dbReference type="ARBA" id="ARBA00022989"/>
    </source>
</evidence>
<feature type="transmembrane region" description="Helical" evidence="8">
    <location>
        <begin position="120"/>
        <end position="141"/>
    </location>
</feature>
<keyword evidence="6 8" id="KW-1133">Transmembrane helix</keyword>
<evidence type="ECO:0000256" key="8">
    <source>
        <dbReference type="RuleBase" id="RU363032"/>
    </source>
</evidence>
<evidence type="ECO:0000256" key="7">
    <source>
        <dbReference type="ARBA" id="ARBA00023136"/>
    </source>
</evidence>
<reference evidence="11 12" key="1">
    <citation type="journal article" date="2015" name="Genome Announc.">
        <title>Expanding the biotechnology potential of lactobacilli through comparative genomics of 213 strains and associated genera.</title>
        <authorList>
            <person name="Sun Z."/>
            <person name="Harris H.M."/>
            <person name="McCann A."/>
            <person name="Guo C."/>
            <person name="Argimon S."/>
            <person name="Zhang W."/>
            <person name="Yang X."/>
            <person name="Jeffery I.B."/>
            <person name="Cooney J.C."/>
            <person name="Kagawa T.F."/>
            <person name="Liu W."/>
            <person name="Song Y."/>
            <person name="Salvetti E."/>
            <person name="Wrobel A."/>
            <person name="Rasinkangas P."/>
            <person name="Parkhill J."/>
            <person name="Rea M.C."/>
            <person name="O'Sullivan O."/>
            <person name="Ritari J."/>
            <person name="Douillard F.P."/>
            <person name="Paul Ross R."/>
            <person name="Yang R."/>
            <person name="Briner A.E."/>
            <person name="Felis G.E."/>
            <person name="de Vos W.M."/>
            <person name="Barrangou R."/>
            <person name="Klaenhammer T.R."/>
            <person name="Caufield P.W."/>
            <person name="Cui Y."/>
            <person name="Zhang H."/>
            <person name="O'Toole P.W."/>
        </authorList>
    </citation>
    <scope>NUCLEOTIDE SEQUENCE [LARGE SCALE GENOMIC DNA]</scope>
    <source>
        <strain evidence="11 12">DSM 20335</strain>
    </source>
</reference>
<dbReference type="SUPFAM" id="SSF161098">
    <property type="entry name" value="MetI-like"/>
    <property type="match status" value="1"/>
</dbReference>
<dbReference type="EMBL" id="AYYK01000011">
    <property type="protein sequence ID" value="KRM78701.1"/>
    <property type="molecule type" value="Genomic_DNA"/>
</dbReference>
<proteinExistence type="inferred from homology"/>
<comment type="similarity">
    <text evidence="2 9">Belongs to the binding-protein-dependent transport system permease family. CysTW subfamily.</text>
</comment>
<comment type="caution">
    <text evidence="11">The sequence shown here is derived from an EMBL/GenBank/DDBJ whole genome shotgun (WGS) entry which is preliminary data.</text>
</comment>
<protein>
    <recommendedName>
        <fullName evidence="9">Phosphate transport system permease protein</fullName>
    </recommendedName>
</protein>
<dbReference type="PATRIC" id="fig|1423738.3.peg.335"/>
<keyword evidence="3 8" id="KW-0813">Transport</keyword>
<dbReference type="InterPro" id="IPR051124">
    <property type="entry name" value="Phosphate_Transport_Permease"/>
</dbReference>
<feature type="transmembrane region" description="Helical" evidence="8">
    <location>
        <begin position="75"/>
        <end position="108"/>
    </location>
</feature>
<dbReference type="GO" id="GO:0005886">
    <property type="term" value="C:plasma membrane"/>
    <property type="evidence" value="ECO:0007669"/>
    <property type="project" value="UniProtKB-SubCell"/>
</dbReference>
<evidence type="ECO:0000256" key="2">
    <source>
        <dbReference type="ARBA" id="ARBA00007069"/>
    </source>
</evidence>
<evidence type="ECO:0000256" key="5">
    <source>
        <dbReference type="ARBA" id="ARBA00022692"/>
    </source>
</evidence>
<keyword evidence="7 8" id="KW-0472">Membrane</keyword>
<dbReference type="PROSITE" id="PS50928">
    <property type="entry name" value="ABC_TM1"/>
    <property type="match status" value="1"/>
</dbReference>
<comment type="subcellular location">
    <subcellularLocation>
        <location evidence="1 8">Cell membrane</location>
        <topology evidence="1 8">Multi-pass membrane protein</topology>
    </subcellularLocation>
</comment>
<dbReference type="STRING" id="1423738.FC84_GL000328"/>
<dbReference type="CDD" id="cd06261">
    <property type="entry name" value="TM_PBP2"/>
    <property type="match status" value="1"/>
</dbReference>
<dbReference type="InterPro" id="IPR035906">
    <property type="entry name" value="MetI-like_sf"/>
</dbReference>
<dbReference type="PANTHER" id="PTHR30425">
    <property type="entry name" value="PHOSPHATE TRANSPORT SYSTEM PERMEASE PROTEIN PST"/>
    <property type="match status" value="1"/>
</dbReference>
<dbReference type="GO" id="GO:0005315">
    <property type="term" value="F:phosphate transmembrane transporter activity"/>
    <property type="evidence" value="ECO:0007669"/>
    <property type="project" value="InterPro"/>
</dbReference>
<feature type="transmembrane region" description="Helical" evidence="8">
    <location>
        <begin position="271"/>
        <end position="290"/>
    </location>
</feature>
<dbReference type="Proteomes" id="UP000051813">
    <property type="component" value="Unassembled WGS sequence"/>
</dbReference>
<keyword evidence="12" id="KW-1185">Reference proteome</keyword>
<organism evidence="11 12">
    <name type="scientific">Lapidilactobacillus dextrinicus DSM 20335</name>
    <dbReference type="NCBI Taxonomy" id="1423738"/>
    <lineage>
        <taxon>Bacteria</taxon>
        <taxon>Bacillati</taxon>
        <taxon>Bacillota</taxon>
        <taxon>Bacilli</taxon>
        <taxon>Lactobacillales</taxon>
        <taxon>Lactobacillaceae</taxon>
        <taxon>Lapidilactobacillus</taxon>
    </lineage>
</organism>
<evidence type="ECO:0000313" key="12">
    <source>
        <dbReference type="Proteomes" id="UP000051813"/>
    </source>
</evidence>
<dbReference type="Gene3D" id="1.10.3720.10">
    <property type="entry name" value="MetI-like"/>
    <property type="match status" value="1"/>
</dbReference>
<evidence type="ECO:0000259" key="10">
    <source>
        <dbReference type="PROSITE" id="PS50928"/>
    </source>
</evidence>
<feature type="domain" description="ABC transmembrane type-1" evidence="10">
    <location>
        <begin position="80"/>
        <end position="290"/>
    </location>
</feature>
<dbReference type="NCBIfam" id="TIGR02138">
    <property type="entry name" value="phosphate_pstC"/>
    <property type="match status" value="1"/>
</dbReference>
<dbReference type="OrthoDB" id="9785113at2"/>
<dbReference type="AlphaFoldDB" id="A0A0R2BGH3"/>
<evidence type="ECO:0000313" key="11">
    <source>
        <dbReference type="EMBL" id="KRM78701.1"/>
    </source>
</evidence>
<feature type="transmembrane region" description="Helical" evidence="8">
    <location>
        <begin position="153"/>
        <end position="175"/>
    </location>
</feature>
<evidence type="ECO:0000256" key="9">
    <source>
        <dbReference type="RuleBase" id="RU363054"/>
    </source>
</evidence>
<evidence type="ECO:0000256" key="4">
    <source>
        <dbReference type="ARBA" id="ARBA00022475"/>
    </source>
</evidence>
<keyword evidence="4 9" id="KW-1003">Cell membrane</keyword>